<keyword evidence="2" id="KW-0539">Nucleus</keyword>
<dbReference type="GO" id="GO:0005634">
    <property type="term" value="C:nucleus"/>
    <property type="evidence" value="ECO:0007669"/>
    <property type="project" value="UniProtKB-SubCell"/>
</dbReference>
<evidence type="ECO:0000313" key="4">
    <source>
        <dbReference type="EMBL" id="KQJ95309.1"/>
    </source>
</evidence>
<proteinExistence type="predicted"/>
<dbReference type="EnsemblPlants" id="KQJ95309">
    <property type="protein sequence ID" value="KQJ95309"/>
    <property type="gene ID" value="BRADI_3g16400v3"/>
</dbReference>
<reference evidence="4" key="2">
    <citation type="submission" date="2017-06" db="EMBL/GenBank/DDBJ databases">
        <title>WGS assembly of Brachypodium distachyon.</title>
        <authorList>
            <consortium name="The International Brachypodium Initiative"/>
            <person name="Lucas S."/>
            <person name="Harmon-Smith M."/>
            <person name="Lail K."/>
            <person name="Tice H."/>
            <person name="Grimwood J."/>
            <person name="Bruce D."/>
            <person name="Barry K."/>
            <person name="Shu S."/>
            <person name="Lindquist E."/>
            <person name="Wang M."/>
            <person name="Pitluck S."/>
            <person name="Vogel J.P."/>
            <person name="Garvin D.F."/>
            <person name="Mockler T.C."/>
            <person name="Schmutz J."/>
            <person name="Rokhsar D."/>
            <person name="Bevan M.W."/>
        </authorList>
    </citation>
    <scope>NUCLEOTIDE SEQUENCE</scope>
    <source>
        <strain evidence="4">Bd21</strain>
    </source>
</reference>
<dbReference type="InterPro" id="IPR005735">
    <property type="entry name" value="Znf_LSD1"/>
</dbReference>
<comment type="subcellular location">
    <subcellularLocation>
        <location evidence="1">Nucleus</location>
    </subcellularLocation>
</comment>
<feature type="domain" description="Zinc finger LSD1-type" evidence="3">
    <location>
        <begin position="37"/>
        <end position="61"/>
    </location>
</feature>
<reference evidence="4 5" key="1">
    <citation type="journal article" date="2010" name="Nature">
        <title>Genome sequencing and analysis of the model grass Brachypodium distachyon.</title>
        <authorList>
            <consortium name="International Brachypodium Initiative"/>
        </authorList>
    </citation>
    <scope>NUCLEOTIDE SEQUENCE [LARGE SCALE GENOMIC DNA]</scope>
    <source>
        <strain evidence="4">Bd21</strain>
        <strain evidence="5">cv. Bd21</strain>
    </source>
</reference>
<organism evidence="4">
    <name type="scientific">Brachypodium distachyon</name>
    <name type="common">Purple false brome</name>
    <name type="synonym">Trachynia distachya</name>
    <dbReference type="NCBI Taxonomy" id="15368"/>
    <lineage>
        <taxon>Eukaryota</taxon>
        <taxon>Viridiplantae</taxon>
        <taxon>Streptophyta</taxon>
        <taxon>Embryophyta</taxon>
        <taxon>Tracheophyta</taxon>
        <taxon>Spermatophyta</taxon>
        <taxon>Magnoliopsida</taxon>
        <taxon>Liliopsida</taxon>
        <taxon>Poales</taxon>
        <taxon>Poaceae</taxon>
        <taxon>BOP clade</taxon>
        <taxon>Pooideae</taxon>
        <taxon>Stipodae</taxon>
        <taxon>Brachypodieae</taxon>
        <taxon>Brachypodium</taxon>
    </lineage>
</organism>
<evidence type="ECO:0000313" key="5">
    <source>
        <dbReference type="EnsemblPlants" id="KQJ95309"/>
    </source>
</evidence>
<dbReference type="Gramene" id="KQJ95309">
    <property type="protein sequence ID" value="KQJ95309"/>
    <property type="gene ID" value="BRADI_3g16400v3"/>
</dbReference>
<protein>
    <recommendedName>
        <fullName evidence="3">Zinc finger LSD1-type domain-containing protein</fullName>
    </recommendedName>
</protein>
<dbReference type="PANTHER" id="PTHR31747:SF1">
    <property type="entry name" value="PROTEIN LOL1"/>
    <property type="match status" value="1"/>
</dbReference>
<gene>
    <name evidence="5" type="primary">LOC100835743</name>
    <name evidence="4" type="ORF">BRADI_3g16400v3</name>
</gene>
<dbReference type="OrthoDB" id="5594417at2759"/>
<reference evidence="5" key="3">
    <citation type="submission" date="2018-08" db="UniProtKB">
        <authorList>
            <consortium name="EnsemblPlants"/>
        </authorList>
    </citation>
    <scope>IDENTIFICATION</scope>
    <source>
        <strain evidence="5">cv. Bd21</strain>
    </source>
</reference>
<dbReference type="NCBIfam" id="TIGR01053">
    <property type="entry name" value="LSD1"/>
    <property type="match status" value="2"/>
</dbReference>
<dbReference type="InterPro" id="IPR040319">
    <property type="entry name" value="LSD1-like"/>
</dbReference>
<dbReference type="AlphaFoldDB" id="A0A0Q3LS35"/>
<evidence type="ECO:0000256" key="2">
    <source>
        <dbReference type="ARBA" id="ARBA00023242"/>
    </source>
</evidence>
<dbReference type="PANTHER" id="PTHR31747">
    <property type="entry name" value="PROTEIN LSD1"/>
    <property type="match status" value="1"/>
</dbReference>
<evidence type="ECO:0000256" key="1">
    <source>
        <dbReference type="ARBA" id="ARBA00004123"/>
    </source>
</evidence>
<dbReference type="Proteomes" id="UP000008810">
    <property type="component" value="Chromosome 3"/>
</dbReference>
<sequence>MLRSLQYRDRCAGSRYAYESNSFCPSRIWTEMAQLVCGGCHTLLMYIRGATSVQCSCCHTVNLAMEANQVAHVNCGNCRMLLMYQYGARSVKCAVCSFVTSVGATPGADQKSSN</sequence>
<dbReference type="ExpressionAtlas" id="A0A0Q3LS35">
    <property type="expression patterns" value="baseline and differential"/>
</dbReference>
<accession>A0A0Q3LS35</accession>
<dbReference type="EMBL" id="CM000882">
    <property type="protein sequence ID" value="KQJ95309.1"/>
    <property type="molecule type" value="Genomic_DNA"/>
</dbReference>
<name>A0A0Q3LS35_BRADI</name>
<evidence type="ECO:0000313" key="6">
    <source>
        <dbReference type="Proteomes" id="UP000008810"/>
    </source>
</evidence>
<keyword evidence="6" id="KW-1185">Reference proteome</keyword>
<feature type="domain" description="Zinc finger LSD1-type" evidence="3">
    <location>
        <begin position="75"/>
        <end position="99"/>
    </location>
</feature>
<evidence type="ECO:0000259" key="3">
    <source>
        <dbReference type="Pfam" id="PF06943"/>
    </source>
</evidence>
<dbReference type="Pfam" id="PF06943">
    <property type="entry name" value="zf-LSD1"/>
    <property type="match status" value="2"/>
</dbReference>